<evidence type="ECO:0000313" key="3">
    <source>
        <dbReference type="Proteomes" id="UP000625711"/>
    </source>
</evidence>
<evidence type="ECO:0000256" key="1">
    <source>
        <dbReference type="SAM" id="MobiDB-lite"/>
    </source>
</evidence>
<dbReference type="AlphaFoldDB" id="A0A834I419"/>
<comment type="caution">
    <text evidence="2">The sequence shown here is derived from an EMBL/GenBank/DDBJ whole genome shotgun (WGS) entry which is preliminary data.</text>
</comment>
<keyword evidence="3" id="KW-1185">Reference proteome</keyword>
<feature type="region of interest" description="Disordered" evidence="1">
    <location>
        <begin position="1"/>
        <end position="35"/>
    </location>
</feature>
<gene>
    <name evidence="2" type="ORF">GWI33_020097</name>
</gene>
<accession>A0A834I419</accession>
<proteinExistence type="predicted"/>
<sequence length="68" mass="7780">MRQTFTRRRDQGGWPMESTNPLRPAGRNENLPGAEPYPAPHAYRFLVKEVIVKNLPLVVIKGSQYDNT</sequence>
<organism evidence="2 3">
    <name type="scientific">Rhynchophorus ferrugineus</name>
    <name type="common">Red palm weevil</name>
    <name type="synonym">Curculio ferrugineus</name>
    <dbReference type="NCBI Taxonomy" id="354439"/>
    <lineage>
        <taxon>Eukaryota</taxon>
        <taxon>Metazoa</taxon>
        <taxon>Ecdysozoa</taxon>
        <taxon>Arthropoda</taxon>
        <taxon>Hexapoda</taxon>
        <taxon>Insecta</taxon>
        <taxon>Pterygota</taxon>
        <taxon>Neoptera</taxon>
        <taxon>Endopterygota</taxon>
        <taxon>Coleoptera</taxon>
        <taxon>Polyphaga</taxon>
        <taxon>Cucujiformia</taxon>
        <taxon>Curculionidae</taxon>
        <taxon>Dryophthorinae</taxon>
        <taxon>Rhynchophorus</taxon>
    </lineage>
</organism>
<name>A0A834I419_RHYFE</name>
<protein>
    <submittedName>
        <fullName evidence="2">Uncharacterized protein</fullName>
    </submittedName>
</protein>
<reference evidence="2" key="1">
    <citation type="submission" date="2020-08" db="EMBL/GenBank/DDBJ databases">
        <title>Genome sequencing and assembly of the red palm weevil Rhynchophorus ferrugineus.</title>
        <authorList>
            <person name="Dias G.B."/>
            <person name="Bergman C.M."/>
            <person name="Manee M."/>
        </authorList>
    </citation>
    <scope>NUCLEOTIDE SEQUENCE</scope>
    <source>
        <strain evidence="2">AA-2017</strain>
        <tissue evidence="2">Whole larva</tissue>
    </source>
</reference>
<dbReference type="Proteomes" id="UP000625711">
    <property type="component" value="Unassembled WGS sequence"/>
</dbReference>
<dbReference type="EMBL" id="JAACXV010014526">
    <property type="protein sequence ID" value="KAF7266592.1"/>
    <property type="molecule type" value="Genomic_DNA"/>
</dbReference>
<evidence type="ECO:0000313" key="2">
    <source>
        <dbReference type="EMBL" id="KAF7266592.1"/>
    </source>
</evidence>